<dbReference type="SUPFAM" id="SSF51905">
    <property type="entry name" value="FAD/NAD(P)-binding domain"/>
    <property type="match status" value="1"/>
</dbReference>
<dbReference type="GO" id="GO:0009055">
    <property type="term" value="F:electron transfer activity"/>
    <property type="evidence" value="ECO:0007669"/>
    <property type="project" value="TreeGrafter"/>
</dbReference>
<proteinExistence type="inferred from homology"/>
<comment type="similarity">
    <text evidence="3">Belongs to the FAD-dependent oxidoreductase 2 family. FRD/SDH subfamily.</text>
</comment>
<dbReference type="Proteomes" id="UP000027153">
    <property type="component" value="Unassembled WGS sequence"/>
</dbReference>
<feature type="active site" description="Proton acceptor" evidence="11">
    <location>
        <position position="278"/>
    </location>
</feature>
<organism evidence="14 15">
    <name type="scientific">Candidatus Methanoperedens nitratireducens</name>
    <dbReference type="NCBI Taxonomy" id="1392998"/>
    <lineage>
        <taxon>Archaea</taxon>
        <taxon>Methanobacteriati</taxon>
        <taxon>Methanobacteriota</taxon>
        <taxon>Stenosarchaea group</taxon>
        <taxon>Methanomicrobia</taxon>
        <taxon>Methanosarcinales</taxon>
        <taxon>ANME-2 cluster</taxon>
        <taxon>Candidatus Methanoperedentaceae</taxon>
        <taxon>Candidatus Methanoperedens</taxon>
    </lineage>
</organism>
<comment type="caution">
    <text evidence="14">The sequence shown here is derived from an EMBL/GenBank/DDBJ whole genome shotgun (WGS) entry which is preliminary data.</text>
</comment>
<evidence type="ECO:0000256" key="11">
    <source>
        <dbReference type="PIRSR" id="PIRSR000171-1"/>
    </source>
</evidence>
<protein>
    <recommendedName>
        <fullName evidence="4">succinate dehydrogenase</fullName>
        <ecNumber evidence="4">1.3.5.1</ecNumber>
    </recommendedName>
</protein>
<dbReference type="GO" id="GO:0022900">
    <property type="term" value="P:electron transport chain"/>
    <property type="evidence" value="ECO:0007669"/>
    <property type="project" value="InterPro"/>
</dbReference>
<dbReference type="SUPFAM" id="SSF56425">
    <property type="entry name" value="Succinate dehydrogenase/fumarate reductase flavoprotein, catalytic domain"/>
    <property type="match status" value="1"/>
</dbReference>
<dbReference type="OrthoDB" id="23539at2157"/>
<gene>
    <name evidence="14" type="ORF">ANME2D_00850</name>
</gene>
<comment type="cofactor">
    <cofactor evidence="1">
        <name>FAD</name>
        <dbReference type="ChEBI" id="CHEBI:57692"/>
    </cofactor>
</comment>
<dbReference type="PIRSF" id="PIRSF000171">
    <property type="entry name" value="SDHA_APRA_LASPO"/>
    <property type="match status" value="1"/>
</dbReference>
<sequence length="569" mass="63086">MQPVFHPVLVIGGGLAGLRAAIEAKKYCDVAVLSMVYPVRSHSCAAQGGVNAPLGNVPEGRDDTWEKHAYDTVKGSDFLADQDAVEILTKEASERVYEMEHWGTPFSRTPEGRIAQRPFGGAGFPRTCYAEDTTGHALLHTMNEQSVKNNIRVYPERFVLSLVVRNRRAVGAIAWNMQTGKLEAYAAHSIVLATGGAGRIYSKTTNSLIMSGSGMFLAFRAGVALKDMEFMQFHPTTLYRTNILLTEGSRGEGGYLINSRGERFMERYAPSMMELAPRDIVARSIITEIKEGRGINNGYVYLDLRHLGEKMIDERLPGVRELCLNFIGLDPVKEPIPVQPAQHYTMGGIDCNVNGETEIAGLYAVGECSCVSVHGANRLGGNSLLETLVFGKCVGESASDFAVREQGSGENKIDRVILDAIEQEYKKTNEKMKGREGAEKPASIRRDLGQLMVKKAGIFRQEDLLREAIDGVSELSLRFKNVHVSSGTVYNLDLLHAFELEAMLSLAEVIAKGAFLRKESRGSHYRTDYPERDDANFLKHTIARYTPDGIKIEYRDVMISKFKPEKRVY</sequence>
<keyword evidence="10" id="KW-0472">Membrane</keyword>
<keyword evidence="9" id="KW-0560">Oxidoreductase</keyword>
<evidence type="ECO:0000256" key="1">
    <source>
        <dbReference type="ARBA" id="ARBA00001974"/>
    </source>
</evidence>
<evidence type="ECO:0000256" key="4">
    <source>
        <dbReference type="ARBA" id="ARBA00012792"/>
    </source>
</evidence>
<dbReference type="InterPro" id="IPR003952">
    <property type="entry name" value="FRD_SDH_FAD_BS"/>
</dbReference>
<dbReference type="Gene3D" id="1.20.58.100">
    <property type="entry name" value="Fumarate reductase/succinate dehydrogenase flavoprotein-like, C-terminal domain"/>
    <property type="match status" value="1"/>
</dbReference>
<dbReference type="InterPro" id="IPR015939">
    <property type="entry name" value="Fum_Rdtase/Succ_DH_flav-like_C"/>
</dbReference>
<dbReference type="Pfam" id="PF02910">
    <property type="entry name" value="Succ_DH_flav_C"/>
    <property type="match status" value="1"/>
</dbReference>
<evidence type="ECO:0000256" key="7">
    <source>
        <dbReference type="ARBA" id="ARBA00022827"/>
    </source>
</evidence>
<dbReference type="Gene3D" id="4.10.80.40">
    <property type="entry name" value="succinate dehydrogenase protein domain"/>
    <property type="match status" value="1"/>
</dbReference>
<evidence type="ECO:0000256" key="10">
    <source>
        <dbReference type="ARBA" id="ARBA00023136"/>
    </source>
</evidence>
<dbReference type="InterPro" id="IPR027477">
    <property type="entry name" value="Succ_DH/fumarate_Rdtase_cat_sf"/>
</dbReference>
<dbReference type="GO" id="GO:0050660">
    <property type="term" value="F:flavin adenine dinucleotide binding"/>
    <property type="evidence" value="ECO:0007669"/>
    <property type="project" value="InterPro"/>
</dbReference>
<keyword evidence="7" id="KW-0274">FAD</keyword>
<dbReference type="InterPro" id="IPR030664">
    <property type="entry name" value="SdhA/FrdA/AprA"/>
</dbReference>
<dbReference type="EMBL" id="JMIY01000002">
    <property type="protein sequence ID" value="KCZ72423.1"/>
    <property type="molecule type" value="Genomic_DNA"/>
</dbReference>
<dbReference type="Gene3D" id="3.50.50.60">
    <property type="entry name" value="FAD/NAD(P)-binding domain"/>
    <property type="match status" value="1"/>
</dbReference>
<keyword evidence="5" id="KW-0813">Transport</keyword>
<evidence type="ECO:0000259" key="12">
    <source>
        <dbReference type="Pfam" id="PF00890"/>
    </source>
</evidence>
<keyword evidence="8" id="KW-0249">Electron transport</keyword>
<name>A0A062V7C6_9EURY</name>
<dbReference type="Pfam" id="PF00890">
    <property type="entry name" value="FAD_binding_2"/>
    <property type="match status" value="1"/>
</dbReference>
<dbReference type="GO" id="GO:0005886">
    <property type="term" value="C:plasma membrane"/>
    <property type="evidence" value="ECO:0007669"/>
    <property type="project" value="TreeGrafter"/>
</dbReference>
<comment type="subcellular location">
    <subcellularLocation>
        <location evidence="2">Membrane</location>
        <topology evidence="2">Peripheral membrane protein</topology>
    </subcellularLocation>
</comment>
<keyword evidence="6" id="KW-0285">Flavoprotein</keyword>
<dbReference type="PANTHER" id="PTHR11632:SF51">
    <property type="entry name" value="SUCCINATE DEHYDROGENASE [UBIQUINONE] FLAVOPROTEIN SUBUNIT, MITOCHONDRIAL"/>
    <property type="match status" value="1"/>
</dbReference>
<dbReference type="InterPro" id="IPR014006">
    <property type="entry name" value="Succ_Dhase_FrdA_Gneg"/>
</dbReference>
<dbReference type="InterPro" id="IPR003953">
    <property type="entry name" value="FAD-dep_OxRdtase_2_FAD-bd"/>
</dbReference>
<keyword evidence="14" id="KW-0830">Ubiquinone</keyword>
<evidence type="ECO:0000256" key="6">
    <source>
        <dbReference type="ARBA" id="ARBA00022630"/>
    </source>
</evidence>
<reference evidence="14 15" key="1">
    <citation type="journal article" date="2013" name="Nature">
        <title>Anaerobic oxidation of methane coupled to nitrate reduction in a novel archaeal lineage.</title>
        <authorList>
            <person name="Haroon M.F."/>
            <person name="Hu S."/>
            <person name="Shi Y."/>
            <person name="Imelfort M."/>
            <person name="Keller J."/>
            <person name="Hugenholtz P."/>
            <person name="Yuan Z."/>
            <person name="Tyson G.W."/>
        </authorList>
    </citation>
    <scope>NUCLEOTIDE SEQUENCE [LARGE SCALE GENOMIC DNA]</scope>
    <source>
        <strain evidence="14 15">ANME-2d</strain>
    </source>
</reference>
<evidence type="ECO:0000313" key="14">
    <source>
        <dbReference type="EMBL" id="KCZ72423.1"/>
    </source>
</evidence>
<dbReference type="GO" id="GO:0008177">
    <property type="term" value="F:succinate dehydrogenase (quinone) activity"/>
    <property type="evidence" value="ECO:0007669"/>
    <property type="project" value="UniProtKB-EC"/>
</dbReference>
<feature type="domain" description="Fumarate reductase/succinate dehydrogenase flavoprotein-like C-terminal" evidence="13">
    <location>
        <begin position="445"/>
        <end position="569"/>
    </location>
</feature>
<evidence type="ECO:0000256" key="5">
    <source>
        <dbReference type="ARBA" id="ARBA00022448"/>
    </source>
</evidence>
<dbReference type="RefSeq" id="WP_048089342.1">
    <property type="nucleotide sequence ID" value="NZ_JMIY01000002.1"/>
</dbReference>
<dbReference type="InterPro" id="IPR036188">
    <property type="entry name" value="FAD/NAD-bd_sf"/>
</dbReference>
<dbReference type="PANTHER" id="PTHR11632">
    <property type="entry name" value="SUCCINATE DEHYDROGENASE 2 FLAVOPROTEIN SUBUNIT"/>
    <property type="match status" value="1"/>
</dbReference>
<dbReference type="SUPFAM" id="SSF46977">
    <property type="entry name" value="Succinate dehydrogenase/fumarate reductase flavoprotein C-terminal domain"/>
    <property type="match status" value="1"/>
</dbReference>
<evidence type="ECO:0000256" key="9">
    <source>
        <dbReference type="ARBA" id="ARBA00023002"/>
    </source>
</evidence>
<evidence type="ECO:0000313" key="15">
    <source>
        <dbReference type="Proteomes" id="UP000027153"/>
    </source>
</evidence>
<keyword evidence="15" id="KW-1185">Reference proteome</keyword>
<dbReference type="FunFam" id="3.90.700.10:FF:000001">
    <property type="entry name" value="Mitochondrial succinate dehydrogenase flavoprotein subunit"/>
    <property type="match status" value="1"/>
</dbReference>
<dbReference type="PRINTS" id="PR00368">
    <property type="entry name" value="FADPNR"/>
</dbReference>
<dbReference type="Gene3D" id="3.90.700.10">
    <property type="entry name" value="Succinate dehydrogenase/fumarate reductase flavoprotein, catalytic domain"/>
    <property type="match status" value="1"/>
</dbReference>
<dbReference type="GO" id="GO:0009061">
    <property type="term" value="P:anaerobic respiration"/>
    <property type="evidence" value="ECO:0007669"/>
    <property type="project" value="TreeGrafter"/>
</dbReference>
<feature type="domain" description="FAD-dependent oxidoreductase 2 FAD-binding" evidence="12">
    <location>
        <begin position="8"/>
        <end position="384"/>
    </location>
</feature>
<evidence type="ECO:0000259" key="13">
    <source>
        <dbReference type="Pfam" id="PF02910"/>
    </source>
</evidence>
<dbReference type="InterPro" id="IPR037099">
    <property type="entry name" value="Fum_R/Succ_DH_flav-like_C_sf"/>
</dbReference>
<dbReference type="NCBIfam" id="TIGR01812">
    <property type="entry name" value="sdhA_frdA_Gneg"/>
    <property type="match status" value="1"/>
</dbReference>
<dbReference type="AlphaFoldDB" id="A0A062V7C6"/>
<dbReference type="EC" id="1.3.5.1" evidence="4"/>
<evidence type="ECO:0000256" key="2">
    <source>
        <dbReference type="ARBA" id="ARBA00004170"/>
    </source>
</evidence>
<evidence type="ECO:0000256" key="3">
    <source>
        <dbReference type="ARBA" id="ARBA00008040"/>
    </source>
</evidence>
<dbReference type="PROSITE" id="PS00504">
    <property type="entry name" value="FRD_SDH_FAD_BINDING"/>
    <property type="match status" value="1"/>
</dbReference>
<accession>A0A062V7C6</accession>
<dbReference type="PATRIC" id="fig|1392998.3.peg.1015"/>
<evidence type="ECO:0000256" key="8">
    <source>
        <dbReference type="ARBA" id="ARBA00022982"/>
    </source>
</evidence>